<organism evidence="2">
    <name type="scientific">uncultured Pseudonocardia sp</name>
    <dbReference type="NCBI Taxonomy" id="211455"/>
    <lineage>
        <taxon>Bacteria</taxon>
        <taxon>Bacillati</taxon>
        <taxon>Actinomycetota</taxon>
        <taxon>Actinomycetes</taxon>
        <taxon>Pseudonocardiales</taxon>
        <taxon>Pseudonocardiaceae</taxon>
        <taxon>Pseudonocardia</taxon>
        <taxon>environmental samples</taxon>
    </lineage>
</organism>
<reference evidence="2" key="1">
    <citation type="submission" date="2020-02" db="EMBL/GenBank/DDBJ databases">
        <authorList>
            <person name="Meier V. D."/>
        </authorList>
    </citation>
    <scope>NUCLEOTIDE SEQUENCE</scope>
    <source>
        <strain evidence="2">AVDCRST_MAG66</strain>
    </source>
</reference>
<feature type="region of interest" description="Disordered" evidence="1">
    <location>
        <begin position="64"/>
        <end position="89"/>
    </location>
</feature>
<name>A0A6J4Q188_9PSEU</name>
<proteinExistence type="predicted"/>
<gene>
    <name evidence="2" type="ORF">AVDCRST_MAG66-3367</name>
</gene>
<dbReference type="EMBL" id="CADCUS010000483">
    <property type="protein sequence ID" value="CAA9431658.1"/>
    <property type="molecule type" value="Genomic_DNA"/>
</dbReference>
<sequence>MSPTPGPPSGDRRVRVLLSVDPDRFADTVTEAHAAGLEVTEEMPAIGIVRGDIPADRLSALSDVSGVDSVEEDEEDRRFRLPPPDSPVQ</sequence>
<dbReference type="AlphaFoldDB" id="A0A6J4Q188"/>
<accession>A0A6J4Q188</accession>
<evidence type="ECO:0000313" key="2">
    <source>
        <dbReference type="EMBL" id="CAA9431658.1"/>
    </source>
</evidence>
<evidence type="ECO:0000256" key="1">
    <source>
        <dbReference type="SAM" id="MobiDB-lite"/>
    </source>
</evidence>
<protein>
    <submittedName>
        <fullName evidence="2">Uncharacterized protein</fullName>
    </submittedName>
</protein>